<keyword evidence="3" id="KW-1185">Reference proteome</keyword>
<organism evidence="2">
    <name type="scientific">Triticum aestivum</name>
    <name type="common">Wheat</name>
    <dbReference type="NCBI Taxonomy" id="4565"/>
    <lineage>
        <taxon>Eukaryota</taxon>
        <taxon>Viridiplantae</taxon>
        <taxon>Streptophyta</taxon>
        <taxon>Embryophyta</taxon>
        <taxon>Tracheophyta</taxon>
        <taxon>Spermatophyta</taxon>
        <taxon>Magnoliopsida</taxon>
        <taxon>Liliopsida</taxon>
        <taxon>Poales</taxon>
        <taxon>Poaceae</taxon>
        <taxon>BOP clade</taxon>
        <taxon>Pooideae</taxon>
        <taxon>Triticodae</taxon>
        <taxon>Triticeae</taxon>
        <taxon>Triticinae</taxon>
        <taxon>Triticum</taxon>
    </lineage>
</organism>
<dbReference type="Gramene" id="TraesLAC5B03G02881760.1">
    <property type="protein sequence ID" value="TraesLAC5B03G02881760.1.CDS1"/>
    <property type="gene ID" value="TraesLAC5B03G02881760"/>
</dbReference>
<dbReference type="NCBIfam" id="TIGR01640">
    <property type="entry name" value="F_box_assoc_1"/>
    <property type="match status" value="1"/>
</dbReference>
<dbReference type="AlphaFoldDB" id="A0A3B6LNQ1"/>
<proteinExistence type="predicted"/>
<reference evidence="2" key="1">
    <citation type="submission" date="2018-08" db="EMBL/GenBank/DDBJ databases">
        <authorList>
            <person name="Rossello M."/>
        </authorList>
    </citation>
    <scope>NUCLEOTIDE SEQUENCE [LARGE SCALE GENOMIC DNA]</scope>
    <source>
        <strain evidence="2">cv. Chinese Spring</strain>
    </source>
</reference>
<evidence type="ECO:0000313" key="3">
    <source>
        <dbReference type="Proteomes" id="UP000019116"/>
    </source>
</evidence>
<evidence type="ECO:0000259" key="1">
    <source>
        <dbReference type="Pfam" id="PF08268"/>
    </source>
</evidence>
<dbReference type="Gramene" id="TraesWEE_scaffold_002354_01G000500.1">
    <property type="protein sequence ID" value="TraesWEE_scaffold_002354_01G000500.1"/>
    <property type="gene ID" value="TraesWEE_scaffold_002354_01G000500"/>
</dbReference>
<dbReference type="PANTHER" id="PTHR47993:SF73">
    <property type="entry name" value="F-BOX DOMAIN-CONTAINING PROTEIN"/>
    <property type="match status" value="1"/>
</dbReference>
<dbReference type="KEGG" id="taes:123116543"/>
<dbReference type="Proteomes" id="UP000019116">
    <property type="component" value="Chromosome 5B"/>
</dbReference>
<feature type="domain" description="F-box associated beta-propeller type 3" evidence="1">
    <location>
        <begin position="102"/>
        <end position="331"/>
    </location>
</feature>
<dbReference type="OrthoDB" id="629418at2759"/>
<dbReference type="SUPFAM" id="SSF81383">
    <property type="entry name" value="F-box domain"/>
    <property type="match status" value="1"/>
</dbReference>
<dbReference type="Gramene" id="TraesCS5B02G296800.1">
    <property type="protein sequence ID" value="TraesCS5B02G296800.1.cds1"/>
    <property type="gene ID" value="TraesCS5B02G296800"/>
</dbReference>
<dbReference type="Gramene" id="TraesPARA_EIv1.0_1702510.1">
    <property type="protein sequence ID" value="TraesPARA_EIv1.0_1702510.1.CDS1"/>
    <property type="gene ID" value="TraesPARA_EIv1.0_1702510"/>
</dbReference>
<dbReference type="InterPro" id="IPR013187">
    <property type="entry name" value="F-box-assoc_dom_typ3"/>
</dbReference>
<dbReference type="GeneID" id="123116543"/>
<dbReference type="Pfam" id="PF08268">
    <property type="entry name" value="FBA_3"/>
    <property type="match status" value="1"/>
</dbReference>
<dbReference type="Gramene" id="TraesJUL5B03G02948780.1">
    <property type="protein sequence ID" value="TraesJUL5B03G02948780.1.CDS1"/>
    <property type="gene ID" value="TraesJUL5B03G02948780"/>
</dbReference>
<dbReference type="InterPro" id="IPR050233">
    <property type="entry name" value="A_thaliana_F-box"/>
</dbReference>
<dbReference type="Gene3D" id="1.20.1280.50">
    <property type="match status" value="1"/>
</dbReference>
<dbReference type="Gramene" id="TraesNOR5B03G02954360.1">
    <property type="protein sequence ID" value="TraesNOR5B03G02954360.1.CDS1"/>
    <property type="gene ID" value="TraesNOR5B03G02954360"/>
</dbReference>
<dbReference type="Gramene" id="TraesCS5B03G0761300.1">
    <property type="protein sequence ID" value="TraesCS5B03G0761300.1.CDS1"/>
    <property type="gene ID" value="TraesCS5B03G0761300"/>
</dbReference>
<dbReference type="RefSeq" id="XP_044393423.1">
    <property type="nucleotide sequence ID" value="XM_044537488.1"/>
</dbReference>
<protein>
    <recommendedName>
        <fullName evidence="1">F-box associated beta-propeller type 3 domain-containing protein</fullName>
    </recommendedName>
</protein>
<dbReference type="InterPro" id="IPR017451">
    <property type="entry name" value="F-box-assoc_interact_dom"/>
</dbReference>
<sequence length="398" mass="45283">MPDSGGATVLDDLPEWILVEEIFIRLPPRDIVRCRAVRKLWQSATSTDKFMLDHHRRQPFLPILSHVVEPQKTSLVLSFDADAVQRRLCPVIRTLYSGILEATCDGLLIVSHGATAHEFFICNPVTRKCAPLRTPQNLLNYYYQIVGFYRHKPSGQYRVLWVSCPTNNTNHRTFYCVIAVGSDYTRQIRQGCIRQPTSSSPSLELALRERLPGSSGYPPIDHRGSLHWTIVRYDRCDAGYIMVFKTADETFRLMCCPAQLPSQQLLLEIDGTLALCGISSDRVTVDVWVVQDYDAEAWSFKHRIYLSGMDESPFVDLKVPRMAVLSDGELLIQFAPRHVVRCDIDGRFVEYVKSEEDQGKNLWLTRHRLQESLIPLPLSNEMQEGGAASVEPPFFIGL</sequence>
<dbReference type="InterPro" id="IPR036047">
    <property type="entry name" value="F-box-like_dom_sf"/>
</dbReference>
<dbReference type="Gramene" id="TraesLAC5B03G02881760.2">
    <property type="protein sequence ID" value="TraesLAC5B03G02881760.2.CDS1"/>
    <property type="gene ID" value="TraesLAC5B03G02881760"/>
</dbReference>
<reference evidence="2" key="2">
    <citation type="submission" date="2018-10" db="UniProtKB">
        <authorList>
            <consortium name="EnsemblPlants"/>
        </authorList>
    </citation>
    <scope>IDENTIFICATION</scope>
</reference>
<dbReference type="PANTHER" id="PTHR47993">
    <property type="entry name" value="OS09G0372900 PROTEIN-RELATED"/>
    <property type="match status" value="1"/>
</dbReference>
<dbReference type="Gramene" id="TraesROB_scaffold_004105_01G000500.1">
    <property type="protein sequence ID" value="TraesROB_scaffold_004105_01G000500.1"/>
    <property type="gene ID" value="TraesROB_scaffold_004105_01G000500"/>
</dbReference>
<name>A0A3B6LNQ1_WHEAT</name>
<evidence type="ECO:0000313" key="2">
    <source>
        <dbReference type="EnsemblPlants" id="TraesCS5B02G296800.1.cds1"/>
    </source>
</evidence>
<dbReference type="Gramene" id="TraesMAC5B03G02927150.1">
    <property type="protein sequence ID" value="TraesMAC5B03G02927150.1.CDS1"/>
    <property type="gene ID" value="TraesMAC5B03G02927150"/>
</dbReference>
<dbReference type="OMA" id="DNYLACF"/>
<gene>
    <name evidence="2" type="primary">LOC123116543</name>
</gene>
<accession>A0A3B6LNQ1</accession>
<dbReference type="Gramene" id="TraesCAD_scaffold_001239_01G000500.1">
    <property type="protein sequence ID" value="TraesCAD_scaffold_001239_01G000500.1"/>
    <property type="gene ID" value="TraesCAD_scaffold_001239_01G000500"/>
</dbReference>
<dbReference type="EnsemblPlants" id="TraesCS5B02G296800.1">
    <property type="protein sequence ID" value="TraesCS5B02G296800.1.cds1"/>
    <property type="gene ID" value="TraesCS5B02G296800"/>
</dbReference>